<keyword evidence="8" id="KW-1185">Reference proteome</keyword>
<evidence type="ECO:0000313" key="7">
    <source>
        <dbReference type="EMBL" id="KAG6395104.1"/>
    </source>
</evidence>
<evidence type="ECO:0000256" key="3">
    <source>
        <dbReference type="ARBA" id="ARBA00023027"/>
    </source>
</evidence>
<comment type="similarity">
    <text evidence="1">Belongs to the short-chain dehydrogenases/reductases (SDR) family.</text>
</comment>
<dbReference type="InterPro" id="IPR002347">
    <property type="entry name" value="SDR_fam"/>
</dbReference>
<dbReference type="SUPFAM" id="SSF51735">
    <property type="entry name" value="NAD(P)-binding Rossmann-fold domains"/>
    <property type="match status" value="1"/>
</dbReference>
<reference evidence="7" key="1">
    <citation type="submission" date="2018-01" db="EMBL/GenBank/DDBJ databases">
        <authorList>
            <person name="Mao J.F."/>
        </authorList>
    </citation>
    <scope>NUCLEOTIDE SEQUENCE</scope>
    <source>
        <strain evidence="7">Huo1</strain>
        <tissue evidence="7">Leaf</tissue>
    </source>
</reference>
<gene>
    <name evidence="7" type="ORF">SASPL_145696</name>
</gene>
<comment type="caution">
    <text evidence="7">The sequence shown here is derived from an EMBL/GenBank/DDBJ whole genome shotgun (WGS) entry which is preliminary data.</text>
</comment>
<dbReference type="PRINTS" id="PR00081">
    <property type="entry name" value="GDHRDH"/>
</dbReference>
<dbReference type="GO" id="GO:0047500">
    <property type="term" value="F:(+)-borneol dehydrogenase activity"/>
    <property type="evidence" value="ECO:0007669"/>
    <property type="project" value="UniProtKB-EC"/>
</dbReference>
<comment type="catalytic activity">
    <reaction evidence="4">
        <text>(1R,2S,4R)-borneol + NAD(+) = (1R,4R)-camphor + NADH + H(+)</text>
        <dbReference type="Rhea" id="RHEA:17329"/>
        <dbReference type="ChEBI" id="CHEBI:15378"/>
        <dbReference type="ChEBI" id="CHEBI:15393"/>
        <dbReference type="ChEBI" id="CHEBI:15396"/>
        <dbReference type="ChEBI" id="CHEBI:57540"/>
        <dbReference type="ChEBI" id="CHEBI:57945"/>
        <dbReference type="EC" id="1.1.1.198"/>
    </reaction>
    <physiologicalReaction direction="left-to-right" evidence="4">
        <dbReference type="Rhea" id="RHEA:17330"/>
    </physiologicalReaction>
</comment>
<reference evidence="7" key="2">
    <citation type="submission" date="2020-08" db="EMBL/GenBank/DDBJ databases">
        <title>Plant Genome Project.</title>
        <authorList>
            <person name="Zhang R.-G."/>
        </authorList>
    </citation>
    <scope>NUCLEOTIDE SEQUENCE</scope>
    <source>
        <strain evidence="7">Huo1</strain>
        <tissue evidence="7">Leaf</tissue>
    </source>
</reference>
<accession>A0A8X8WIN4</accession>
<dbReference type="PANTHER" id="PTHR43180:SF42">
    <property type="entry name" value="SHORT-CHAIN DEHYDROGENASE REDUCTASE ATA1"/>
    <property type="match status" value="1"/>
</dbReference>
<keyword evidence="3" id="KW-0520">NAD</keyword>
<evidence type="ECO:0000256" key="2">
    <source>
        <dbReference type="ARBA" id="ARBA00023002"/>
    </source>
</evidence>
<evidence type="ECO:0000256" key="4">
    <source>
        <dbReference type="ARBA" id="ARBA00052851"/>
    </source>
</evidence>
<dbReference type="InterPro" id="IPR036291">
    <property type="entry name" value="NAD(P)-bd_dom_sf"/>
</dbReference>
<dbReference type="Pfam" id="PF13561">
    <property type="entry name" value="adh_short_C2"/>
    <property type="match status" value="1"/>
</dbReference>
<dbReference type="Gene3D" id="3.40.50.720">
    <property type="entry name" value="NAD(P)-binding Rossmann-like Domain"/>
    <property type="match status" value="1"/>
</dbReference>
<organism evidence="7">
    <name type="scientific">Salvia splendens</name>
    <name type="common">Scarlet sage</name>
    <dbReference type="NCBI Taxonomy" id="180675"/>
    <lineage>
        <taxon>Eukaryota</taxon>
        <taxon>Viridiplantae</taxon>
        <taxon>Streptophyta</taxon>
        <taxon>Embryophyta</taxon>
        <taxon>Tracheophyta</taxon>
        <taxon>Spermatophyta</taxon>
        <taxon>Magnoliopsida</taxon>
        <taxon>eudicotyledons</taxon>
        <taxon>Gunneridae</taxon>
        <taxon>Pentapetalae</taxon>
        <taxon>asterids</taxon>
        <taxon>lamiids</taxon>
        <taxon>Lamiales</taxon>
        <taxon>Lamiaceae</taxon>
        <taxon>Nepetoideae</taxon>
        <taxon>Mentheae</taxon>
        <taxon>Salviinae</taxon>
        <taxon>Salvia</taxon>
        <taxon>Salvia subgen. Calosphace</taxon>
        <taxon>core Calosphace</taxon>
    </lineage>
</organism>
<keyword evidence="2" id="KW-0560">Oxidoreductase</keyword>
<dbReference type="FunFam" id="3.40.50.720:FF:000084">
    <property type="entry name" value="Short-chain dehydrogenase reductase"/>
    <property type="match status" value="1"/>
</dbReference>
<protein>
    <recommendedName>
        <fullName evidence="6">(+)-borneol dehydrogenase</fullName>
        <ecNumber evidence="6">1.1.1.198</ecNumber>
    </recommendedName>
</protein>
<evidence type="ECO:0000313" key="8">
    <source>
        <dbReference type="Proteomes" id="UP000298416"/>
    </source>
</evidence>
<name>A0A8X8WIN4_SALSN</name>
<evidence type="ECO:0000256" key="6">
    <source>
        <dbReference type="ARBA" id="ARBA00066693"/>
    </source>
</evidence>
<dbReference type="EMBL" id="PNBA02000017">
    <property type="protein sequence ID" value="KAG6395104.1"/>
    <property type="molecule type" value="Genomic_DNA"/>
</dbReference>
<evidence type="ECO:0000256" key="1">
    <source>
        <dbReference type="ARBA" id="ARBA00006484"/>
    </source>
</evidence>
<evidence type="ECO:0000256" key="5">
    <source>
        <dbReference type="ARBA" id="ARBA00059271"/>
    </source>
</evidence>
<proteinExistence type="inferred from homology"/>
<dbReference type="AlphaFoldDB" id="A0A8X8WIN4"/>
<dbReference type="PANTHER" id="PTHR43180">
    <property type="entry name" value="3-OXOACYL-(ACYL-CARRIER-PROTEIN) REDUCTASE (AFU_ORTHOLOGUE AFUA_6G11210)"/>
    <property type="match status" value="1"/>
</dbReference>
<dbReference type="Proteomes" id="UP000298416">
    <property type="component" value="Unassembled WGS sequence"/>
</dbReference>
<comment type="function">
    <text evidence="5">Involved in the biosynthesis of monoterpene natural products related to camphor. Catalayzes the oxidation of (+)-borneol to (+)-camphor. Shows absolute selectivity towards (+)-borneol. Catalyzes the oxidation of (+)-isoborneol to (-)-camphor. Shows absolute selectivity towards (+)-isoborneol.</text>
</comment>
<sequence>MSLEQRQPSSLPQWNQPPLHRLIMPLPPSLYSYPGCTVGRFHQRMELVGLRLPVAVSCWRMHVSNDLSITSALIYLTPKAIRQWWLRQRWADARAAVVVAWAIRSVAVACKVAVITGGARGIGAATAKAFAENGANVVIADILDEAGAKLATAIGGQYVHCDVSLERDVERAIQAAVGWKGRLDIMFNNAGISGPEGSITSLKMEQLSALLAVNLNGVVHGIKHAARAMIEGRIAGTIICSSSSAAMMGGLASHAYTLSKAAILGVAKSSACELGIHGIRVNCVSPHGVPSEMLMSSFRRFLGDQNLQPRDVSKIVGEKGSLLRGRGGSVEDVAEAVVFLASDNAGFITGHNLVIDGGFTYGSSQMSFIYQTKGDKSIQPHDLETHDQ</sequence>
<dbReference type="EC" id="1.1.1.198" evidence="6"/>
<dbReference type="PRINTS" id="PR00080">
    <property type="entry name" value="SDRFAMILY"/>
</dbReference>